<gene>
    <name evidence="1" type="ordered locus">KNP414_05567</name>
</gene>
<dbReference type="SUPFAM" id="SSF48239">
    <property type="entry name" value="Terpenoid cyclases/Protein prenyltransferases"/>
    <property type="match status" value="1"/>
</dbReference>
<sequence>MDAIGRNLIRRNDEWTEASLREQIRDASSRYHGGIRDESGIARPTHVGTPRYMAVWACALVHPQSRYYHDSGLLEAFGLAADFLLSRQHPDGTVSLGSTNFNSPPDTAFVVGGLAQVYRLLEEHPWTPLAQAREKLRLFLEQTIPAMETGGCHTPNHRWVLTAALAMLHELFGRPELAARAEAWLAEGMDITADGEWTERSNGIYNAVSNIALYHTARLLGRPELLEYVRRNLRMMAYLFHPGGEVVTDYSGRQDFGQAADPAPYALVCRLMAAHDRDGLLASMADYAAGFVRQPEAVNNNLLLGCLLDPSLSLEGVERTPLPDRYEVVLNGTHPVREHTALAEAAGHGMRILHSSMHLAFGSPVVRIRDGDLSATVMAGTPSFLSLRHGRAKLLGVKLAASFEPGIVKFDEFESAGGGKYRLARTAEKGYNGPVPQAMLPARPGGGDLSPWYLLPHQHRPMTHLQEHRLEAEVSRLAGEWKIRVRSDGREDVLAQLTFVFAADGELAGEGLQPAGEGRHFLTGGRAVYRAAEAALELEGGAFEHRLHVLREDVHPADCRCVHINLVTPFDHTVTIRLL</sequence>
<reference evidence="2" key="1">
    <citation type="submission" date="2011-06" db="EMBL/GenBank/DDBJ databases">
        <title>Complete genome sequence of Paenibacillus mucilaginosus KNP414.</title>
        <authorList>
            <person name="Wang J."/>
            <person name="Hu S."/>
            <person name="Hu X."/>
            <person name="Zhang B."/>
            <person name="Dong D."/>
            <person name="Zhang S."/>
            <person name="Zhao K."/>
            <person name="Wu D."/>
        </authorList>
    </citation>
    <scope>NUCLEOTIDE SEQUENCE [LARGE SCALE GENOMIC DNA]</scope>
    <source>
        <strain evidence="2">KNP414</strain>
    </source>
</reference>
<protein>
    <recommendedName>
        <fullName evidence="3">Heparinase II/III family protein</fullName>
    </recommendedName>
</protein>
<dbReference type="HOGENOM" id="CLU_030794_0_0_9"/>
<dbReference type="Proteomes" id="UP000006620">
    <property type="component" value="Chromosome"/>
</dbReference>
<dbReference type="RefSeq" id="WP_013919244.1">
    <property type="nucleotide sequence ID" value="NC_015690.1"/>
</dbReference>
<dbReference type="KEGG" id="pms:KNP414_05567"/>
<accession>F8FK50</accession>
<dbReference type="InterPro" id="IPR008930">
    <property type="entry name" value="Terpenoid_cyclase/PrenylTrfase"/>
</dbReference>
<name>F8FK50_PAEMK</name>
<dbReference type="Gene3D" id="1.50.10.100">
    <property type="entry name" value="Chondroitin AC/alginate lyase"/>
    <property type="match status" value="1"/>
</dbReference>
<evidence type="ECO:0008006" key="3">
    <source>
        <dbReference type="Google" id="ProtNLM"/>
    </source>
</evidence>
<dbReference type="EMBL" id="CP002869">
    <property type="protein sequence ID" value="AEI44091.1"/>
    <property type="molecule type" value="Genomic_DNA"/>
</dbReference>
<dbReference type="PATRIC" id="fig|1036673.3.peg.5162"/>
<dbReference type="AlphaFoldDB" id="F8FK50"/>
<dbReference type="InterPro" id="IPR008929">
    <property type="entry name" value="Chondroitin_lyas"/>
</dbReference>
<evidence type="ECO:0000313" key="2">
    <source>
        <dbReference type="Proteomes" id="UP000006620"/>
    </source>
</evidence>
<proteinExistence type="predicted"/>
<reference evidence="1 2" key="2">
    <citation type="journal article" date="2013" name="Genome Announc.">
        <title>Genome Sequence of Growth-Improving Paenibacillus mucilaginosus Strain KNP414.</title>
        <authorList>
            <person name="Lu J.J."/>
            <person name="Wang J.F."/>
            <person name="Hu X.F."/>
        </authorList>
    </citation>
    <scope>NUCLEOTIDE SEQUENCE [LARGE SCALE GENOMIC DNA]</scope>
    <source>
        <strain evidence="1 2">KNP414</strain>
    </source>
</reference>
<evidence type="ECO:0000313" key="1">
    <source>
        <dbReference type="EMBL" id="AEI44091.1"/>
    </source>
</evidence>
<organism evidence="1 2">
    <name type="scientific">Paenibacillus mucilaginosus (strain KNP414)</name>
    <dbReference type="NCBI Taxonomy" id="1036673"/>
    <lineage>
        <taxon>Bacteria</taxon>
        <taxon>Bacillati</taxon>
        <taxon>Bacillota</taxon>
        <taxon>Bacilli</taxon>
        <taxon>Bacillales</taxon>
        <taxon>Paenibacillaceae</taxon>
        <taxon>Paenibacillus</taxon>
    </lineage>
</organism>